<keyword evidence="3" id="KW-1185">Reference proteome</keyword>
<dbReference type="InterPro" id="IPR025638">
    <property type="entry name" value="DUF4336"/>
</dbReference>
<gene>
    <name evidence="1" type="ORF">PPACK8108_LOCUS12180</name>
    <name evidence="2" type="ORF">PPACK8108_LOCUS13654</name>
</gene>
<evidence type="ECO:0000313" key="1">
    <source>
        <dbReference type="EMBL" id="CAH7677057.1"/>
    </source>
</evidence>
<organism evidence="2 3">
    <name type="scientific">Phakopsora pachyrhizi</name>
    <name type="common">Asian soybean rust disease fungus</name>
    <dbReference type="NCBI Taxonomy" id="170000"/>
    <lineage>
        <taxon>Eukaryota</taxon>
        <taxon>Fungi</taxon>
        <taxon>Dikarya</taxon>
        <taxon>Basidiomycota</taxon>
        <taxon>Pucciniomycotina</taxon>
        <taxon>Pucciniomycetes</taxon>
        <taxon>Pucciniales</taxon>
        <taxon>Phakopsoraceae</taxon>
        <taxon>Phakopsora</taxon>
    </lineage>
</organism>
<proteinExistence type="predicted"/>
<name>A0AAV0B533_PHAPC</name>
<dbReference type="SUPFAM" id="SSF56281">
    <property type="entry name" value="Metallo-hydrolase/oxidoreductase"/>
    <property type="match status" value="1"/>
</dbReference>
<dbReference type="InterPro" id="IPR036866">
    <property type="entry name" value="RibonucZ/Hydroxyglut_hydro"/>
</dbReference>
<reference evidence="2" key="1">
    <citation type="submission" date="2022-06" db="EMBL/GenBank/DDBJ databases">
        <authorList>
            <consortium name="SYNGENTA / RWTH Aachen University"/>
        </authorList>
    </citation>
    <scope>NUCLEOTIDE SEQUENCE</scope>
</reference>
<feature type="non-terminal residue" evidence="2">
    <location>
        <position position="1"/>
    </location>
</feature>
<dbReference type="EMBL" id="CALTRL010003402">
    <property type="protein sequence ID" value="CAH7681105.1"/>
    <property type="molecule type" value="Genomic_DNA"/>
</dbReference>
<dbReference type="EMBL" id="CALTRL010002892">
    <property type="protein sequence ID" value="CAH7677057.1"/>
    <property type="molecule type" value="Genomic_DNA"/>
</dbReference>
<comment type="caution">
    <text evidence="2">The sequence shown here is derived from an EMBL/GenBank/DDBJ whole genome shotgun (WGS) entry which is preliminary data.</text>
</comment>
<dbReference type="PANTHER" id="PTHR33835">
    <property type="entry name" value="YALI0C07656P"/>
    <property type="match status" value="1"/>
</dbReference>
<evidence type="ECO:0000313" key="2">
    <source>
        <dbReference type="EMBL" id="CAH7681105.1"/>
    </source>
</evidence>
<dbReference type="Proteomes" id="UP001153365">
    <property type="component" value="Unassembled WGS sequence"/>
</dbReference>
<sequence>IREVVSKRILTFSKPFSRFGVLPIGGRSTAIKLSDSSVWLLASTPLSDETKDSLNDFGPVKYVALADIEHTSFAKEYRLAYPEAKFFGPEGVSEKLGFKVFEWKADGQNPMKTHASDTLGSEIKAEYFGGFRNKDIAFLHVPTKTLVQADLVFNLPGNEQYSKSNSSPTNFLSYFISFHPDSFFHKNLLYRLAERKSMAKSATVVDQWDFDRIIPCHGDVIETGGKSAWRRAFSYYFS</sequence>
<accession>A0AAV0B533</accession>
<dbReference type="PANTHER" id="PTHR33835:SF1">
    <property type="entry name" value="METALLO-BETA-LACTAMASE DOMAIN-CONTAINING PROTEIN"/>
    <property type="match status" value="1"/>
</dbReference>
<evidence type="ECO:0000313" key="3">
    <source>
        <dbReference type="Proteomes" id="UP001153365"/>
    </source>
</evidence>
<protein>
    <submittedName>
        <fullName evidence="2">Uncharacterized protein</fullName>
    </submittedName>
</protein>
<dbReference type="AlphaFoldDB" id="A0AAV0B533"/>